<dbReference type="InParanoid" id="A0A0C2T2M0"/>
<keyword evidence="2" id="KW-0812">Transmembrane</keyword>
<organism evidence="3 4">
    <name type="scientific">Amanita muscaria (strain Koide BX008)</name>
    <dbReference type="NCBI Taxonomy" id="946122"/>
    <lineage>
        <taxon>Eukaryota</taxon>
        <taxon>Fungi</taxon>
        <taxon>Dikarya</taxon>
        <taxon>Basidiomycota</taxon>
        <taxon>Agaricomycotina</taxon>
        <taxon>Agaricomycetes</taxon>
        <taxon>Agaricomycetidae</taxon>
        <taxon>Agaricales</taxon>
        <taxon>Pluteineae</taxon>
        <taxon>Amanitaceae</taxon>
        <taxon>Amanita</taxon>
    </lineage>
</organism>
<dbReference type="Proteomes" id="UP000054549">
    <property type="component" value="Unassembled WGS sequence"/>
</dbReference>
<feature type="transmembrane region" description="Helical" evidence="2">
    <location>
        <begin position="60"/>
        <end position="82"/>
    </location>
</feature>
<feature type="region of interest" description="Disordered" evidence="1">
    <location>
        <begin position="420"/>
        <end position="449"/>
    </location>
</feature>
<evidence type="ECO:0000256" key="2">
    <source>
        <dbReference type="SAM" id="Phobius"/>
    </source>
</evidence>
<keyword evidence="4" id="KW-1185">Reference proteome</keyword>
<evidence type="ECO:0000313" key="4">
    <source>
        <dbReference type="Proteomes" id="UP000054549"/>
    </source>
</evidence>
<evidence type="ECO:0000256" key="1">
    <source>
        <dbReference type="SAM" id="MobiDB-lite"/>
    </source>
</evidence>
<evidence type="ECO:0008006" key="5">
    <source>
        <dbReference type="Google" id="ProtNLM"/>
    </source>
</evidence>
<feature type="compositionally biased region" description="Polar residues" evidence="1">
    <location>
        <begin position="486"/>
        <end position="507"/>
    </location>
</feature>
<feature type="compositionally biased region" description="Polar residues" evidence="1">
    <location>
        <begin position="338"/>
        <end position="348"/>
    </location>
</feature>
<feature type="compositionally biased region" description="Low complexity" evidence="1">
    <location>
        <begin position="429"/>
        <end position="449"/>
    </location>
</feature>
<feature type="region of interest" description="Disordered" evidence="1">
    <location>
        <begin position="187"/>
        <end position="241"/>
    </location>
</feature>
<keyword evidence="2" id="KW-1133">Transmembrane helix</keyword>
<dbReference type="AlphaFoldDB" id="A0A0C2T2M0"/>
<accession>A0A0C2T2M0</accession>
<reference evidence="3 4" key="1">
    <citation type="submission" date="2014-04" db="EMBL/GenBank/DDBJ databases">
        <title>Evolutionary Origins and Diversification of the Mycorrhizal Mutualists.</title>
        <authorList>
            <consortium name="DOE Joint Genome Institute"/>
            <consortium name="Mycorrhizal Genomics Consortium"/>
            <person name="Kohler A."/>
            <person name="Kuo A."/>
            <person name="Nagy L.G."/>
            <person name="Floudas D."/>
            <person name="Copeland A."/>
            <person name="Barry K.W."/>
            <person name="Cichocki N."/>
            <person name="Veneault-Fourrey C."/>
            <person name="LaButti K."/>
            <person name="Lindquist E.A."/>
            <person name="Lipzen A."/>
            <person name="Lundell T."/>
            <person name="Morin E."/>
            <person name="Murat C."/>
            <person name="Riley R."/>
            <person name="Ohm R."/>
            <person name="Sun H."/>
            <person name="Tunlid A."/>
            <person name="Henrissat B."/>
            <person name="Grigoriev I.V."/>
            <person name="Hibbett D.S."/>
            <person name="Martin F."/>
        </authorList>
    </citation>
    <scope>NUCLEOTIDE SEQUENCE [LARGE SCALE GENOMIC DNA]</scope>
    <source>
        <strain evidence="3 4">Koide BX008</strain>
    </source>
</reference>
<feature type="region of interest" description="Disordered" evidence="1">
    <location>
        <begin position="139"/>
        <end position="159"/>
    </location>
</feature>
<gene>
    <name evidence="3" type="ORF">M378DRAFT_67402</name>
</gene>
<protein>
    <recommendedName>
        <fullName evidence="5">Membrane anchor Opy2 N-terminal domain-containing protein</fullName>
    </recommendedName>
</protein>
<name>A0A0C2T2M0_AMAMK</name>
<dbReference type="STRING" id="946122.A0A0C2T2M0"/>
<dbReference type="HOGENOM" id="CLU_407767_0_0_1"/>
<dbReference type="OrthoDB" id="2402916at2759"/>
<evidence type="ECO:0000313" key="3">
    <source>
        <dbReference type="EMBL" id="KIL70085.1"/>
    </source>
</evidence>
<feature type="compositionally biased region" description="Basic and acidic residues" evidence="1">
    <location>
        <begin position="314"/>
        <end position="329"/>
    </location>
</feature>
<proteinExistence type="predicted"/>
<sequence length="609" mass="64318">MHINPLLPRQCIQCPDPQPCNCGPNQDCFQINRDCNTCSQTKCVDRASSASSSAGPGKGALAGGIVGALLFIVIAVGLFLLYRRRSRRKRVGSTALPEIKEVPASAEAVLNRPDPAENPSPPTHVNNVRVYPMTSTTTINLDPEPWATHNVPPSANNPFEDNHSIQTVETEGTNVIPIAFVPSESLLTQRSGSSTSSSSSQPARPTRSPELDLNLDHVNVSDSSVRTRDYSRSTRSGVTRNSFMSGASYSSDFLEAPVIVTSKTAVRQVLGVVKPQVITAGSSESLKPPLTRPVNKSPLASSSFGPQDLVSEGDETRETGDPFGDEHSSRAVYGVSASPATSTFSQAAARSEGESSSSGWIPEQPKVPWKGHQPSPSISTQAGSVIDIGSVTRVNLSPGNSADGVPYRTAMAKLVDPATLQEQQRKPLAHAQAQAQAQNADKSRRASGSSAISAASRAYSILESFPFVPPSPISDRPIRSPPRSPHNQQTFSSNASSPLAQQAFTITPPSPLPQDSDVSANAKADEDMSPPSRHILGLSGVSTASSGLGSFPFQIDSGLTAEVNARPPASINGRQRASLDTLALTSDLSSYPLGFDRDSIPVPPVPKKI</sequence>
<dbReference type="EMBL" id="KN818224">
    <property type="protein sequence ID" value="KIL70085.1"/>
    <property type="molecule type" value="Genomic_DNA"/>
</dbReference>
<feature type="compositionally biased region" description="Low complexity" evidence="1">
    <location>
        <begin position="187"/>
        <end position="208"/>
    </location>
</feature>
<feature type="region of interest" description="Disordered" evidence="1">
    <location>
        <begin position="283"/>
        <end position="379"/>
    </location>
</feature>
<feature type="region of interest" description="Disordered" evidence="1">
    <location>
        <begin position="470"/>
        <end position="529"/>
    </location>
</feature>
<keyword evidence="2" id="KW-0472">Membrane</keyword>